<dbReference type="EMBL" id="PEWN01000117">
    <property type="protein sequence ID" value="PIU50902.1"/>
    <property type="molecule type" value="Genomic_DNA"/>
</dbReference>
<feature type="chain" id="PRO_5014695359" description="Outer membrane protein beta-barrel domain-containing protein" evidence="3">
    <location>
        <begin position="30"/>
        <end position="432"/>
    </location>
</feature>
<organism evidence="5 6">
    <name type="scientific">Candidatus Desantisbacteria bacterium CG07_land_8_20_14_0_80_39_15</name>
    <dbReference type="NCBI Taxonomy" id="1974549"/>
    <lineage>
        <taxon>Bacteria</taxon>
        <taxon>Candidatus Desantisiibacteriota</taxon>
    </lineage>
</organism>
<evidence type="ECO:0000256" key="2">
    <source>
        <dbReference type="SAM" id="MobiDB-lite"/>
    </source>
</evidence>
<dbReference type="InterPro" id="IPR027385">
    <property type="entry name" value="Beta-barrel_OMP"/>
</dbReference>
<evidence type="ECO:0000256" key="1">
    <source>
        <dbReference type="ARBA" id="ARBA00022729"/>
    </source>
</evidence>
<feature type="signal peptide" evidence="3">
    <location>
        <begin position="1"/>
        <end position="29"/>
    </location>
</feature>
<dbReference type="AlphaFoldDB" id="A0A2M6ZES2"/>
<dbReference type="Gene3D" id="2.40.160.20">
    <property type="match status" value="1"/>
</dbReference>
<keyword evidence="1 3" id="KW-0732">Signal</keyword>
<dbReference type="Pfam" id="PF03783">
    <property type="entry name" value="CsgG"/>
    <property type="match status" value="1"/>
</dbReference>
<evidence type="ECO:0000259" key="4">
    <source>
        <dbReference type="Pfam" id="PF13505"/>
    </source>
</evidence>
<dbReference type="Proteomes" id="UP000229227">
    <property type="component" value="Unassembled WGS sequence"/>
</dbReference>
<dbReference type="InterPro" id="IPR005534">
    <property type="entry name" value="Curli_assmbl/transp-comp_CsgG"/>
</dbReference>
<evidence type="ECO:0000313" key="6">
    <source>
        <dbReference type="Proteomes" id="UP000229227"/>
    </source>
</evidence>
<dbReference type="Pfam" id="PF13505">
    <property type="entry name" value="OMP_b-brl"/>
    <property type="match status" value="1"/>
</dbReference>
<sequence length="432" mass="47509">MKNYCSGSMLNRTILMVMVIFSFSNSLCAVEEKMTAAVLDFEAGEGVSKGTAMTLSDYLRTQLVNSGKFNLVNRENVESILKEQKFQMTGFTEKDVAQAGKLLGVNKVFVGSLGKVGSTYLVNLKIVDVQSGRIERAETEECESENQLLAGVRNLVNKMIGLPTQPIPKVAEAPKPAPAPAPPPPPAYTYTPPKQYLQVSAPAGKNYSFIDVLVGYSLSTTMDLKFKRSTNMYAHWIGITLNNNANYVLGSISWKNLKTSGTIPFGLRIGGFFNSVLGADVEFSYESHNIVPQSVKCTVDGNPNWTFNFTTSDYLTVKSIPIWIDLLIRAPLDVVEPYFGAGFGFSLNFIDGPTLKGYTKSSTFSAPTYEMELGFGVRFPFGLRIHLGNNTSIFVEGRYQINEVSFDRDIKNENDSVSTKSLQFLCGIGSLF</sequence>
<gene>
    <name evidence="5" type="ORF">COS91_07250</name>
</gene>
<accession>A0A2M6ZES2</accession>
<dbReference type="InterPro" id="IPR011250">
    <property type="entry name" value="OMP/PagP_B-barrel"/>
</dbReference>
<proteinExistence type="predicted"/>
<feature type="compositionally biased region" description="Pro residues" evidence="2">
    <location>
        <begin position="175"/>
        <end position="187"/>
    </location>
</feature>
<dbReference type="SUPFAM" id="SSF52964">
    <property type="entry name" value="TolB, N-terminal domain"/>
    <property type="match status" value="1"/>
</dbReference>
<protein>
    <recommendedName>
        <fullName evidence="4">Outer membrane protein beta-barrel domain-containing protein</fullName>
    </recommendedName>
</protein>
<feature type="domain" description="Outer membrane protein beta-barrel" evidence="4">
    <location>
        <begin position="249"/>
        <end position="423"/>
    </location>
</feature>
<reference evidence="6" key="1">
    <citation type="submission" date="2017-09" db="EMBL/GenBank/DDBJ databases">
        <title>Depth-based differentiation of microbial function through sediment-hosted aquifers and enrichment of novel symbionts in the deep terrestrial subsurface.</title>
        <authorList>
            <person name="Probst A.J."/>
            <person name="Ladd B."/>
            <person name="Jarett J.K."/>
            <person name="Geller-Mcgrath D.E."/>
            <person name="Sieber C.M.K."/>
            <person name="Emerson J.B."/>
            <person name="Anantharaman K."/>
            <person name="Thomas B.C."/>
            <person name="Malmstrom R."/>
            <person name="Stieglmeier M."/>
            <person name="Klingl A."/>
            <person name="Woyke T."/>
            <person name="Ryan C.M."/>
            <person name="Banfield J.F."/>
        </authorList>
    </citation>
    <scope>NUCLEOTIDE SEQUENCE [LARGE SCALE GENOMIC DNA]</scope>
</reference>
<comment type="caution">
    <text evidence="5">The sequence shown here is derived from an EMBL/GenBank/DDBJ whole genome shotgun (WGS) entry which is preliminary data.</text>
</comment>
<name>A0A2M6ZES2_9BACT</name>
<feature type="region of interest" description="Disordered" evidence="2">
    <location>
        <begin position="169"/>
        <end position="190"/>
    </location>
</feature>
<dbReference type="Gene3D" id="3.40.50.10610">
    <property type="entry name" value="ABC-type transport auxiliary lipoprotein component"/>
    <property type="match status" value="1"/>
</dbReference>
<evidence type="ECO:0000256" key="3">
    <source>
        <dbReference type="SAM" id="SignalP"/>
    </source>
</evidence>
<evidence type="ECO:0000313" key="5">
    <source>
        <dbReference type="EMBL" id="PIU50902.1"/>
    </source>
</evidence>
<dbReference type="SUPFAM" id="SSF56925">
    <property type="entry name" value="OMPA-like"/>
    <property type="match status" value="1"/>
</dbReference>
<dbReference type="GO" id="GO:0030288">
    <property type="term" value="C:outer membrane-bounded periplasmic space"/>
    <property type="evidence" value="ECO:0007669"/>
    <property type="project" value="InterPro"/>
</dbReference>